<name>A0A918PQU6_9BACT</name>
<keyword evidence="3" id="KW-0136">Cellulose degradation</keyword>
<evidence type="ECO:0000256" key="6">
    <source>
        <dbReference type="ARBA" id="ARBA00023326"/>
    </source>
</evidence>
<proteinExistence type="inferred from homology"/>
<dbReference type="SUPFAM" id="SSF51445">
    <property type="entry name" value="(Trans)glycosidases"/>
    <property type="match status" value="1"/>
</dbReference>
<evidence type="ECO:0000256" key="5">
    <source>
        <dbReference type="ARBA" id="ARBA00023295"/>
    </source>
</evidence>
<evidence type="ECO:0000256" key="4">
    <source>
        <dbReference type="ARBA" id="ARBA00023277"/>
    </source>
</evidence>
<keyword evidence="2 7" id="KW-0378">Hydrolase</keyword>
<dbReference type="PANTHER" id="PTHR31297">
    <property type="entry name" value="GLUCAN ENDO-1,6-BETA-GLUCOSIDASE B"/>
    <property type="match status" value="1"/>
</dbReference>
<accession>A0A918PQU6</accession>
<dbReference type="InterPro" id="IPR017853">
    <property type="entry name" value="GH"/>
</dbReference>
<evidence type="ECO:0000256" key="1">
    <source>
        <dbReference type="ARBA" id="ARBA00005641"/>
    </source>
</evidence>
<dbReference type="Gene3D" id="2.60.40.10">
    <property type="entry name" value="Immunoglobulins"/>
    <property type="match status" value="1"/>
</dbReference>
<evidence type="ECO:0000313" key="11">
    <source>
        <dbReference type="Proteomes" id="UP000619457"/>
    </source>
</evidence>
<dbReference type="Pfam" id="PF13004">
    <property type="entry name" value="BACON"/>
    <property type="match status" value="1"/>
</dbReference>
<reference evidence="10" key="1">
    <citation type="journal article" date="2014" name="Int. J. Syst. Evol. Microbiol.">
        <title>Complete genome sequence of Corynebacterium casei LMG S-19264T (=DSM 44701T), isolated from a smear-ripened cheese.</title>
        <authorList>
            <consortium name="US DOE Joint Genome Institute (JGI-PGF)"/>
            <person name="Walter F."/>
            <person name="Albersmeier A."/>
            <person name="Kalinowski J."/>
            <person name="Ruckert C."/>
        </authorList>
    </citation>
    <scope>NUCLEOTIDE SEQUENCE</scope>
    <source>
        <strain evidence="10">KCTC 12368</strain>
    </source>
</reference>
<keyword evidence="5 7" id="KW-0326">Glycosidase</keyword>
<keyword evidence="6" id="KW-0624">Polysaccharide degradation</keyword>
<evidence type="ECO:0000313" key="10">
    <source>
        <dbReference type="EMBL" id="GGZ19924.1"/>
    </source>
</evidence>
<dbReference type="InterPro" id="IPR024361">
    <property type="entry name" value="BACON"/>
</dbReference>
<reference evidence="10" key="2">
    <citation type="submission" date="2020-09" db="EMBL/GenBank/DDBJ databases">
        <authorList>
            <person name="Sun Q."/>
            <person name="Kim S."/>
        </authorList>
    </citation>
    <scope>NUCLEOTIDE SEQUENCE</scope>
    <source>
        <strain evidence="10">KCTC 12368</strain>
    </source>
</reference>
<dbReference type="GO" id="GO:0005576">
    <property type="term" value="C:extracellular region"/>
    <property type="evidence" value="ECO:0007669"/>
    <property type="project" value="TreeGrafter"/>
</dbReference>
<dbReference type="GO" id="GO:0030245">
    <property type="term" value="P:cellulose catabolic process"/>
    <property type="evidence" value="ECO:0007669"/>
    <property type="project" value="UniProtKB-KW"/>
</dbReference>
<dbReference type="GO" id="GO:0009986">
    <property type="term" value="C:cell surface"/>
    <property type="evidence" value="ECO:0007669"/>
    <property type="project" value="TreeGrafter"/>
</dbReference>
<gene>
    <name evidence="10" type="ORF">GCM10007049_10590</name>
</gene>
<dbReference type="AlphaFoldDB" id="A0A918PQU6"/>
<dbReference type="CDD" id="cd14948">
    <property type="entry name" value="BACON"/>
    <property type="match status" value="1"/>
</dbReference>
<dbReference type="InterPro" id="IPR001547">
    <property type="entry name" value="Glyco_hydro_5"/>
</dbReference>
<dbReference type="Gene3D" id="3.20.20.80">
    <property type="entry name" value="Glycosidases"/>
    <property type="match status" value="1"/>
</dbReference>
<evidence type="ECO:0000256" key="3">
    <source>
        <dbReference type="ARBA" id="ARBA00023001"/>
    </source>
</evidence>
<dbReference type="PANTHER" id="PTHR31297:SF41">
    <property type="entry name" value="ENDOGLUCANASE, PUTATIVE (AFU_ORTHOLOGUE AFUA_5G01830)-RELATED"/>
    <property type="match status" value="1"/>
</dbReference>
<dbReference type="GO" id="GO:0008422">
    <property type="term" value="F:beta-glucosidase activity"/>
    <property type="evidence" value="ECO:0007669"/>
    <property type="project" value="TreeGrafter"/>
</dbReference>
<dbReference type="RefSeq" id="WP_018472419.1">
    <property type="nucleotide sequence ID" value="NZ_BMWX01000002.1"/>
</dbReference>
<evidence type="ECO:0000256" key="2">
    <source>
        <dbReference type="ARBA" id="ARBA00022801"/>
    </source>
</evidence>
<protein>
    <recommendedName>
        <fullName evidence="12">Endoglucanase</fullName>
    </recommendedName>
</protein>
<evidence type="ECO:0008006" key="12">
    <source>
        <dbReference type="Google" id="ProtNLM"/>
    </source>
</evidence>
<sequence length="477" mass="53354">MSDVVTSIHSGLKFLWLSLLAFGLSMACSSSEESPAYLELSSTNMDLLAEASQTIVMVKATGNWQLSSTLEWVEVSPSSGTGNAQVNLKTLANSGTAARKGELIITSGSLSKTLYINQDGRDYPDYYSPPNKEGMREITSLDMASQLGIGWNLGNSLEAIGGETAWGNPRVSPAMIAAVKAAGFSTVRIPVAWSRFTNASQYTIDPAWMARVEEVVGYVLDQEMNVILNMHWDGGWMQPTFAEQAEVNKRLEKMWIQIALHFRDYNDQLLFAGSNEVMVEGDYSTPKAENITVQNGFNQTFVNAIRSTGGRNTYRHLLVQAYNTNIDYAVAHLQLPEDTTEDRLMVEVHYYDPYEFALKETNEVLQWGKNATDSKQTAGWGEEEHAIHQFKKLKQTYVDKGVPVIIGEFGAIAKLDNSAHHEFRTYYIETIVQQMLNHDLVPIYWDNGHTGNYGFGLFDRDQAKTLYPAMIYSLTKH</sequence>
<feature type="domain" description="BACON" evidence="9">
    <location>
        <begin position="63"/>
        <end position="118"/>
    </location>
</feature>
<evidence type="ECO:0000259" key="9">
    <source>
        <dbReference type="Pfam" id="PF13004"/>
    </source>
</evidence>
<keyword evidence="4" id="KW-0119">Carbohydrate metabolism</keyword>
<dbReference type="InterPro" id="IPR013783">
    <property type="entry name" value="Ig-like_fold"/>
</dbReference>
<organism evidence="10 11">
    <name type="scientific">Echinicola pacifica</name>
    <dbReference type="NCBI Taxonomy" id="346377"/>
    <lineage>
        <taxon>Bacteria</taxon>
        <taxon>Pseudomonadati</taxon>
        <taxon>Bacteroidota</taxon>
        <taxon>Cytophagia</taxon>
        <taxon>Cytophagales</taxon>
        <taxon>Cyclobacteriaceae</taxon>
        <taxon>Echinicola</taxon>
    </lineage>
</organism>
<dbReference type="Proteomes" id="UP000619457">
    <property type="component" value="Unassembled WGS sequence"/>
</dbReference>
<evidence type="ECO:0000259" key="8">
    <source>
        <dbReference type="Pfam" id="PF00150"/>
    </source>
</evidence>
<dbReference type="InterPro" id="IPR050386">
    <property type="entry name" value="Glycosyl_hydrolase_5"/>
</dbReference>
<comment type="caution">
    <text evidence="10">The sequence shown here is derived from an EMBL/GenBank/DDBJ whole genome shotgun (WGS) entry which is preliminary data.</text>
</comment>
<evidence type="ECO:0000256" key="7">
    <source>
        <dbReference type="RuleBase" id="RU361153"/>
    </source>
</evidence>
<keyword evidence="11" id="KW-1185">Reference proteome</keyword>
<comment type="similarity">
    <text evidence="1 7">Belongs to the glycosyl hydrolase 5 (cellulase A) family.</text>
</comment>
<dbReference type="EMBL" id="BMWX01000002">
    <property type="protein sequence ID" value="GGZ19924.1"/>
    <property type="molecule type" value="Genomic_DNA"/>
</dbReference>
<dbReference type="Pfam" id="PF00150">
    <property type="entry name" value="Cellulase"/>
    <property type="match status" value="1"/>
</dbReference>
<feature type="domain" description="Glycoside hydrolase family 5" evidence="8">
    <location>
        <begin position="157"/>
        <end position="449"/>
    </location>
</feature>